<evidence type="ECO:0000313" key="4">
    <source>
        <dbReference type="EMBL" id="RDE08777.1"/>
    </source>
</evidence>
<accession>A0A369W440</accession>
<evidence type="ECO:0000313" key="5">
    <source>
        <dbReference type="Proteomes" id="UP000253759"/>
    </source>
</evidence>
<evidence type="ECO:0000256" key="1">
    <source>
        <dbReference type="ARBA" id="ARBA00023122"/>
    </source>
</evidence>
<dbReference type="InterPro" id="IPR051257">
    <property type="entry name" value="Diverse_CBS-Domain"/>
</dbReference>
<dbReference type="InterPro" id="IPR044725">
    <property type="entry name" value="CBSX3_CBS_dom"/>
</dbReference>
<keyword evidence="5" id="KW-1185">Reference proteome</keyword>
<dbReference type="PANTHER" id="PTHR43080">
    <property type="entry name" value="CBS DOMAIN-CONTAINING PROTEIN CBSX3, MITOCHONDRIAL"/>
    <property type="match status" value="1"/>
</dbReference>
<evidence type="ECO:0000259" key="3">
    <source>
        <dbReference type="PROSITE" id="PS51371"/>
    </source>
</evidence>
<comment type="caution">
    <text evidence="4">The sequence shown here is derived from an EMBL/GenBank/DDBJ whole genome shotgun (WGS) entry which is preliminary data.</text>
</comment>
<dbReference type="CDD" id="cd04623">
    <property type="entry name" value="CBS_pair_bac_euk"/>
    <property type="match status" value="1"/>
</dbReference>
<name>A0A369W440_9HYPH</name>
<protein>
    <submittedName>
        <fullName evidence="4">CBS domain-containing protein</fullName>
    </submittedName>
</protein>
<dbReference type="InterPro" id="IPR000644">
    <property type="entry name" value="CBS_dom"/>
</dbReference>
<proteinExistence type="predicted"/>
<dbReference type="OrthoDB" id="9807125at2"/>
<dbReference type="PROSITE" id="PS51371">
    <property type="entry name" value="CBS"/>
    <property type="match status" value="2"/>
</dbReference>
<dbReference type="SMART" id="SM00116">
    <property type="entry name" value="CBS"/>
    <property type="match status" value="2"/>
</dbReference>
<sequence length="141" mass="15190">MFVDSILTEKGSTVVSVSSDATIGELIAALARHNIGAILVCDDGKVTGIVSERDIVRHLAGSAEGFRAQPVSTIMTRSPKSCRRTDTVEHAMGIMTRGRFRHLPVIEEGELVGIVSIGDVVKRKLEDAEQEADALRDYIAS</sequence>
<dbReference type="Proteomes" id="UP000253759">
    <property type="component" value="Unassembled WGS sequence"/>
</dbReference>
<dbReference type="InterPro" id="IPR046342">
    <property type="entry name" value="CBS_dom_sf"/>
</dbReference>
<dbReference type="SUPFAM" id="SSF54631">
    <property type="entry name" value="CBS-domain pair"/>
    <property type="match status" value="1"/>
</dbReference>
<dbReference type="Pfam" id="PF00571">
    <property type="entry name" value="CBS"/>
    <property type="match status" value="2"/>
</dbReference>
<dbReference type="PANTHER" id="PTHR43080:SF2">
    <property type="entry name" value="CBS DOMAIN-CONTAINING PROTEIN"/>
    <property type="match status" value="1"/>
</dbReference>
<gene>
    <name evidence="4" type="ORF">DVH29_10085</name>
</gene>
<reference evidence="5" key="1">
    <citation type="submission" date="2018-07" db="EMBL/GenBank/DDBJ databases">
        <authorList>
            <person name="Liu B.-T."/>
            <person name="Du Z."/>
        </authorList>
    </citation>
    <scope>NUCLEOTIDE SEQUENCE [LARGE SCALE GENOMIC DNA]</scope>
    <source>
        <strain evidence="5">XYN52</strain>
    </source>
</reference>
<dbReference type="Gene3D" id="3.10.580.10">
    <property type="entry name" value="CBS-domain"/>
    <property type="match status" value="1"/>
</dbReference>
<dbReference type="EMBL" id="QQNH01000012">
    <property type="protein sequence ID" value="RDE08777.1"/>
    <property type="molecule type" value="Genomic_DNA"/>
</dbReference>
<feature type="domain" description="CBS" evidence="3">
    <location>
        <begin position="7"/>
        <end position="69"/>
    </location>
</feature>
<evidence type="ECO:0000256" key="2">
    <source>
        <dbReference type="PROSITE-ProRule" id="PRU00703"/>
    </source>
</evidence>
<organism evidence="4 5">
    <name type="scientific">Pelagibacterium lacus</name>
    <dbReference type="NCBI Taxonomy" id="2282655"/>
    <lineage>
        <taxon>Bacteria</taxon>
        <taxon>Pseudomonadati</taxon>
        <taxon>Pseudomonadota</taxon>
        <taxon>Alphaproteobacteria</taxon>
        <taxon>Hyphomicrobiales</taxon>
        <taxon>Devosiaceae</taxon>
        <taxon>Pelagibacterium</taxon>
    </lineage>
</organism>
<feature type="domain" description="CBS" evidence="3">
    <location>
        <begin position="75"/>
        <end position="131"/>
    </location>
</feature>
<dbReference type="RefSeq" id="WP_114646042.1">
    <property type="nucleotide sequence ID" value="NZ_QQNH01000012.1"/>
</dbReference>
<dbReference type="AlphaFoldDB" id="A0A369W440"/>
<keyword evidence="1 2" id="KW-0129">CBS domain</keyword>